<evidence type="ECO:0008006" key="3">
    <source>
        <dbReference type="Google" id="ProtNLM"/>
    </source>
</evidence>
<keyword evidence="2" id="KW-1185">Reference proteome</keyword>
<gene>
    <name evidence="1" type="ORF">ACFOWD_02985</name>
</gene>
<reference evidence="2" key="1">
    <citation type="journal article" date="2019" name="Int. J. Syst. Evol. Microbiol.">
        <title>The Global Catalogue of Microorganisms (GCM) 10K type strain sequencing project: providing services to taxonomists for standard genome sequencing and annotation.</title>
        <authorList>
            <consortium name="The Broad Institute Genomics Platform"/>
            <consortium name="The Broad Institute Genome Sequencing Center for Infectious Disease"/>
            <person name="Wu L."/>
            <person name="Ma J."/>
        </authorList>
    </citation>
    <scope>NUCLEOTIDE SEQUENCE [LARGE SCALE GENOMIC DNA]</scope>
    <source>
        <strain evidence="2">CECT 8655</strain>
    </source>
</reference>
<evidence type="ECO:0000313" key="2">
    <source>
        <dbReference type="Proteomes" id="UP001595826"/>
    </source>
</evidence>
<dbReference type="EMBL" id="JBHSCY010000001">
    <property type="protein sequence ID" value="MFC4267860.1"/>
    <property type="molecule type" value="Genomic_DNA"/>
</dbReference>
<dbReference type="RefSeq" id="WP_298990435.1">
    <property type="nucleotide sequence ID" value="NZ_JBHSCY010000001.1"/>
</dbReference>
<name>A0ABV8R5W8_9FLAO</name>
<organism evidence="1 2">
    <name type="scientific">Polaribacter marinivivus</name>
    <dbReference type="NCBI Taxonomy" id="1524260"/>
    <lineage>
        <taxon>Bacteria</taxon>
        <taxon>Pseudomonadati</taxon>
        <taxon>Bacteroidota</taxon>
        <taxon>Flavobacteriia</taxon>
        <taxon>Flavobacteriales</taxon>
        <taxon>Flavobacteriaceae</taxon>
    </lineage>
</organism>
<comment type="caution">
    <text evidence="1">The sequence shown here is derived from an EMBL/GenBank/DDBJ whole genome shotgun (WGS) entry which is preliminary data.</text>
</comment>
<sequence length="116" mass="13869">MEERICLECSEKVVGRIDKKFCSDYCRNAYNNKVNKESKNLIRNTNNRLRKNYNILSKLNVSGKTKVTRRKLFDKGFDFNFFTSIYTTKTGNVYYYVYDEGYLPLENEVFLLIKRD</sequence>
<evidence type="ECO:0000313" key="1">
    <source>
        <dbReference type="EMBL" id="MFC4267860.1"/>
    </source>
</evidence>
<protein>
    <recommendedName>
        <fullName evidence="3">DUF2116 family Zn-ribbon domain-containing protein</fullName>
    </recommendedName>
</protein>
<proteinExistence type="predicted"/>
<accession>A0ABV8R5W8</accession>
<dbReference type="Proteomes" id="UP001595826">
    <property type="component" value="Unassembled WGS sequence"/>
</dbReference>